<evidence type="ECO:0000256" key="2">
    <source>
        <dbReference type="ARBA" id="ARBA00004776"/>
    </source>
</evidence>
<evidence type="ECO:0000256" key="12">
    <source>
        <dbReference type="SAM" id="MobiDB-lite"/>
    </source>
</evidence>
<evidence type="ECO:0000256" key="10">
    <source>
        <dbReference type="ARBA" id="ARBA00093448"/>
    </source>
</evidence>
<evidence type="ECO:0000256" key="4">
    <source>
        <dbReference type="ARBA" id="ARBA00022723"/>
    </source>
</evidence>
<dbReference type="InterPro" id="IPR010275">
    <property type="entry name" value="MepK"/>
</dbReference>
<dbReference type="EMBL" id="BAAADE010000002">
    <property type="protein sequence ID" value="GAA0601459.1"/>
    <property type="molecule type" value="Genomic_DNA"/>
</dbReference>
<gene>
    <name evidence="15" type="ORF">GCM10008943_15870</name>
</gene>
<dbReference type="InterPro" id="IPR013230">
    <property type="entry name" value="Peptidase_M15A_C"/>
</dbReference>
<feature type="chain" id="PRO_5045278843" description="Murein endopeptidase K" evidence="13">
    <location>
        <begin position="35"/>
        <end position="357"/>
    </location>
</feature>
<reference evidence="16" key="1">
    <citation type="journal article" date="2019" name="Int. J. Syst. Evol. Microbiol.">
        <title>The Global Catalogue of Microorganisms (GCM) 10K type strain sequencing project: providing services to taxonomists for standard genome sequencing and annotation.</title>
        <authorList>
            <consortium name="The Broad Institute Genomics Platform"/>
            <consortium name="The Broad Institute Genome Sequencing Center for Infectious Disease"/>
            <person name="Wu L."/>
            <person name="Ma J."/>
        </authorList>
    </citation>
    <scope>NUCLEOTIDE SEQUENCE [LARGE SCALE GENOMIC DNA]</scope>
    <source>
        <strain evidence="16">JCM 15115</strain>
    </source>
</reference>
<keyword evidence="8" id="KW-0482">Metalloprotease</keyword>
<dbReference type="Pfam" id="PF08291">
    <property type="entry name" value="Peptidase_M15_3"/>
    <property type="match status" value="1"/>
</dbReference>
<evidence type="ECO:0000256" key="1">
    <source>
        <dbReference type="ARBA" id="ARBA00001947"/>
    </source>
</evidence>
<sequence length="357" mass="37857">MIANQKQTQKFLLNSSTCARISLFGLLAAFTLSACTATGSGSSALQLSSNADGSLVAEALQTAADEKVAEENSAKPVKTAKAETSEAKPETKTETVSVAEATEPAEVTTEKPAQKSTLVAALFATPKSSEAFTAVKPETSAEAAPAKPAEAPKTQAAETLTPAATEKPVVLASTLSKPSLELKKQPSAQTHNFALPGVRAYGGLEIKHRNAVYDDSDIDADEEDEAPHLLRVSAPGLARLAPNGLKVQRESVDVACLKPELVKTLRKLEGHFKKPVIVTSGYRSPSYNVKVKGARKSLHMTCAAADIQIEGVSKWEIARVARAMPSRGGVGTYCHTKSVHIDIGPERDWNWKCRGKS</sequence>
<evidence type="ECO:0000256" key="5">
    <source>
        <dbReference type="ARBA" id="ARBA00022729"/>
    </source>
</evidence>
<keyword evidence="6" id="KW-0378">Hydrolase</keyword>
<evidence type="ECO:0000256" key="13">
    <source>
        <dbReference type="SAM" id="SignalP"/>
    </source>
</evidence>
<keyword evidence="4" id="KW-0479">Metal-binding</keyword>
<evidence type="ECO:0000259" key="14">
    <source>
        <dbReference type="Pfam" id="PF08291"/>
    </source>
</evidence>
<evidence type="ECO:0000256" key="8">
    <source>
        <dbReference type="ARBA" id="ARBA00023049"/>
    </source>
</evidence>
<accession>A0ABP3R113</accession>
<dbReference type="SUPFAM" id="SSF55166">
    <property type="entry name" value="Hedgehog/DD-peptidase"/>
    <property type="match status" value="1"/>
</dbReference>
<evidence type="ECO:0000256" key="11">
    <source>
        <dbReference type="ARBA" id="ARBA00093666"/>
    </source>
</evidence>
<dbReference type="PANTHER" id="PTHR37425:SF1">
    <property type="entry name" value="OUTER MEMBRANE PROTEIN"/>
    <property type="match status" value="1"/>
</dbReference>
<protein>
    <recommendedName>
        <fullName evidence="11">Murein endopeptidase K</fullName>
    </recommendedName>
</protein>
<keyword evidence="3" id="KW-0645">Protease</keyword>
<comment type="caution">
    <text evidence="15">The sequence shown here is derived from an EMBL/GenBank/DDBJ whole genome shotgun (WGS) entry which is preliminary data.</text>
</comment>
<proteinExistence type="inferred from homology"/>
<dbReference type="PANTHER" id="PTHR37425">
    <property type="match status" value="1"/>
</dbReference>
<feature type="region of interest" description="Disordered" evidence="12">
    <location>
        <begin position="65"/>
        <end position="113"/>
    </location>
</feature>
<dbReference type="InterPro" id="IPR009045">
    <property type="entry name" value="Zn_M74/Hedgehog-like"/>
</dbReference>
<evidence type="ECO:0000313" key="16">
    <source>
        <dbReference type="Proteomes" id="UP001424441"/>
    </source>
</evidence>
<evidence type="ECO:0000256" key="6">
    <source>
        <dbReference type="ARBA" id="ARBA00022801"/>
    </source>
</evidence>
<comment type="pathway">
    <text evidence="2">Cell wall biogenesis; cell wall polysaccharide biosynthesis.</text>
</comment>
<evidence type="ECO:0000313" key="15">
    <source>
        <dbReference type="EMBL" id="GAA0601459.1"/>
    </source>
</evidence>
<keyword evidence="16" id="KW-1185">Reference proteome</keyword>
<keyword evidence="9" id="KW-0961">Cell wall biogenesis/degradation</keyword>
<evidence type="ECO:0000256" key="9">
    <source>
        <dbReference type="ARBA" id="ARBA00023316"/>
    </source>
</evidence>
<feature type="compositionally biased region" description="Low complexity" evidence="12">
    <location>
        <begin position="136"/>
        <end position="159"/>
    </location>
</feature>
<organism evidence="15 16">
    <name type="scientific">Paenochrobactrum glaciei</name>
    <dbReference type="NCBI Taxonomy" id="486407"/>
    <lineage>
        <taxon>Bacteria</taxon>
        <taxon>Pseudomonadati</taxon>
        <taxon>Pseudomonadota</taxon>
        <taxon>Alphaproteobacteria</taxon>
        <taxon>Hyphomicrobiales</taxon>
        <taxon>Brucellaceae</taxon>
        <taxon>Paenochrobactrum</taxon>
    </lineage>
</organism>
<feature type="signal peptide" evidence="13">
    <location>
        <begin position="1"/>
        <end position="34"/>
    </location>
</feature>
<keyword evidence="5 13" id="KW-0732">Signal</keyword>
<comment type="similarity">
    <text evidence="10">Belongs to the peptidase M15 family.</text>
</comment>
<dbReference type="Gene3D" id="3.30.1380.10">
    <property type="match status" value="1"/>
</dbReference>
<keyword evidence="7" id="KW-0862">Zinc</keyword>
<dbReference type="PROSITE" id="PS51257">
    <property type="entry name" value="PROKAR_LIPOPROTEIN"/>
    <property type="match status" value="1"/>
</dbReference>
<feature type="compositionally biased region" description="Basic and acidic residues" evidence="12">
    <location>
        <begin position="80"/>
        <end position="93"/>
    </location>
</feature>
<feature type="region of interest" description="Disordered" evidence="12">
    <location>
        <begin position="135"/>
        <end position="165"/>
    </location>
</feature>
<dbReference type="Proteomes" id="UP001424441">
    <property type="component" value="Unassembled WGS sequence"/>
</dbReference>
<feature type="domain" description="Peptidase M15A C-terminal" evidence="14">
    <location>
        <begin position="239"/>
        <end position="342"/>
    </location>
</feature>
<dbReference type="RefSeq" id="WP_343804162.1">
    <property type="nucleotide sequence ID" value="NZ_JBHEEI010000003.1"/>
</dbReference>
<comment type="cofactor">
    <cofactor evidence="1">
        <name>Zn(2+)</name>
        <dbReference type="ChEBI" id="CHEBI:29105"/>
    </cofactor>
</comment>
<feature type="compositionally biased region" description="Low complexity" evidence="12">
    <location>
        <begin position="94"/>
        <end position="107"/>
    </location>
</feature>
<evidence type="ECO:0000256" key="3">
    <source>
        <dbReference type="ARBA" id="ARBA00022670"/>
    </source>
</evidence>
<evidence type="ECO:0000256" key="7">
    <source>
        <dbReference type="ARBA" id="ARBA00022833"/>
    </source>
</evidence>
<name>A0ABP3R113_9HYPH</name>